<comment type="catalytic activity">
    <reaction evidence="18">
        <text>a (2E)-enoyl-CoA + NADPH + H(+) = a 2,3-saturated acyl-CoA + NADP(+)</text>
        <dbReference type="Rhea" id="RHEA:33763"/>
        <dbReference type="ChEBI" id="CHEBI:15378"/>
        <dbReference type="ChEBI" id="CHEBI:57783"/>
        <dbReference type="ChEBI" id="CHEBI:58349"/>
        <dbReference type="ChEBI" id="CHEBI:58856"/>
        <dbReference type="ChEBI" id="CHEBI:65111"/>
        <dbReference type="EC" id="1.3.1.38"/>
    </reaction>
    <physiologicalReaction direction="left-to-right" evidence="18">
        <dbReference type="Rhea" id="RHEA:33764"/>
    </physiologicalReaction>
</comment>
<evidence type="ECO:0000256" key="13">
    <source>
        <dbReference type="ARBA" id="ARBA00038849"/>
    </source>
</evidence>
<dbReference type="SUPFAM" id="SSF51735">
    <property type="entry name" value="NAD(P)-binding Rossmann-fold domains"/>
    <property type="match status" value="1"/>
</dbReference>
<evidence type="ECO:0000256" key="16">
    <source>
        <dbReference type="ARBA" id="ARBA00048686"/>
    </source>
</evidence>
<comment type="catalytic activity">
    <reaction evidence="15">
        <text>(2E)-dodecenoyl-CoA + NADPH + H(+) = dodecanoyl-CoA + NADP(+)</text>
        <dbReference type="Rhea" id="RHEA:44964"/>
        <dbReference type="ChEBI" id="CHEBI:15378"/>
        <dbReference type="ChEBI" id="CHEBI:57330"/>
        <dbReference type="ChEBI" id="CHEBI:57375"/>
        <dbReference type="ChEBI" id="CHEBI:57783"/>
        <dbReference type="ChEBI" id="CHEBI:58349"/>
    </reaction>
    <physiologicalReaction direction="left-to-right" evidence="15">
        <dbReference type="Rhea" id="RHEA:44965"/>
    </physiologicalReaction>
</comment>
<comment type="subcellular location">
    <subcellularLocation>
        <location evidence="1">Peroxisome</location>
    </subcellularLocation>
</comment>
<keyword evidence="21" id="KW-0614">Plasmid</keyword>
<dbReference type="EMBL" id="CP032092">
    <property type="protein sequence ID" value="AXV67659.1"/>
    <property type="molecule type" value="Genomic_DNA"/>
</dbReference>
<dbReference type="EC" id="1.3.1.38" evidence="13"/>
<evidence type="ECO:0000256" key="18">
    <source>
        <dbReference type="ARBA" id="ARBA00049251"/>
    </source>
</evidence>
<evidence type="ECO:0000256" key="9">
    <source>
        <dbReference type="ARBA" id="ARBA00023140"/>
    </source>
</evidence>
<dbReference type="InterPro" id="IPR052388">
    <property type="entry name" value="Peroxisomal_t2-enoyl-CoA_red"/>
</dbReference>
<keyword evidence="3" id="KW-0444">Lipid biosynthesis</keyword>
<dbReference type="GO" id="GO:0019166">
    <property type="term" value="F:trans-2-enoyl-CoA reductase (NADPH) activity"/>
    <property type="evidence" value="ECO:0007669"/>
    <property type="project" value="UniProtKB-EC"/>
</dbReference>
<dbReference type="InterPro" id="IPR002347">
    <property type="entry name" value="SDR_fam"/>
</dbReference>
<comment type="subunit">
    <text evidence="12">Interacts with PEX5, probably required to target it into peroxisomes.</text>
</comment>
<comment type="function">
    <text evidence="11">Participates in chain elongation of fatty acids. Catalyzes the reduction of trans-2-enoyl-CoAs of varying chain lengths from 6:1 to 16:1, having maximum activity with 10:1 CoA. Has no 2,4-dienoyl-CoA reductase activity.</text>
</comment>
<keyword evidence="9" id="KW-0576">Peroxisome</keyword>
<evidence type="ECO:0000256" key="6">
    <source>
        <dbReference type="ARBA" id="ARBA00022857"/>
    </source>
</evidence>
<evidence type="ECO:0000256" key="10">
    <source>
        <dbReference type="ARBA" id="ARBA00023160"/>
    </source>
</evidence>
<dbReference type="PANTHER" id="PTHR24317">
    <property type="entry name" value="PEROXISOMAL TRANS-2-ENOYL-COA REDUCTASE"/>
    <property type="match status" value="1"/>
</dbReference>
<dbReference type="AlphaFoldDB" id="A0AAD0WEL6"/>
<protein>
    <recommendedName>
        <fullName evidence="14">Peroxisomal trans-2-enoyl-CoA reductase</fullName>
        <ecNumber evidence="13">1.3.1.38</ecNumber>
    </recommendedName>
</protein>
<comment type="catalytic activity">
    <reaction evidence="19">
        <text>(2E)-decenoyl-CoA + NADPH + H(+) = decanoyl-CoA + NADP(+)</text>
        <dbReference type="Rhea" id="RHEA:44960"/>
        <dbReference type="ChEBI" id="CHEBI:15378"/>
        <dbReference type="ChEBI" id="CHEBI:57783"/>
        <dbReference type="ChEBI" id="CHEBI:58349"/>
        <dbReference type="ChEBI" id="CHEBI:61406"/>
        <dbReference type="ChEBI" id="CHEBI:61430"/>
    </reaction>
    <physiologicalReaction direction="left-to-right" evidence="19">
        <dbReference type="Rhea" id="RHEA:44961"/>
    </physiologicalReaction>
</comment>
<evidence type="ECO:0000256" key="11">
    <source>
        <dbReference type="ARBA" id="ARBA00037124"/>
    </source>
</evidence>
<dbReference type="KEGG" id="pdj:D0907_20210"/>
<proteinExistence type="predicted"/>
<evidence type="ECO:0000256" key="19">
    <source>
        <dbReference type="ARBA" id="ARBA00049386"/>
    </source>
</evidence>
<keyword evidence="10" id="KW-0275">Fatty acid biosynthesis</keyword>
<sequence length="315" mass="33725">MNKLCTHNLQVNLLNSFQSVFRPNLFAGQTVLVTGGGSGIGRCTAHELASLGADLALVGRKMEKLETVKAEIEQTCSVKISLHSCDIREEDRVRETVADVLAAHGKINHLINNAGGQFPSPLNMISGKGFETVVRNNLTGGFLMAREVFNQYMMLHLGEADMSITNIIADMWNGMPGMGHSGAARAGMLNFSETASNEWAPVRVNAVAPGFIASSGMDTYPEPMKQTIMQLDKTIPLQRLGLEAEVSGALVFLCSPAASFISGSCIRIDGAAPNARRIWQVGTGKANPAFNSFHLGGVPEVIQRRDAARAAAKSK</sequence>
<organism evidence="21 22">
    <name type="scientific">Pseudoalteromonas lipolytica</name>
    <dbReference type="NCBI Taxonomy" id="570156"/>
    <lineage>
        <taxon>Bacteria</taxon>
        <taxon>Pseudomonadati</taxon>
        <taxon>Pseudomonadota</taxon>
        <taxon>Gammaproteobacteria</taxon>
        <taxon>Alteromonadales</taxon>
        <taxon>Pseudoalteromonadaceae</taxon>
        <taxon>Pseudoalteromonas</taxon>
    </lineage>
</organism>
<evidence type="ECO:0000256" key="17">
    <source>
        <dbReference type="ARBA" id="ARBA00049108"/>
    </source>
</evidence>
<evidence type="ECO:0000256" key="15">
    <source>
        <dbReference type="ARBA" id="ARBA00047570"/>
    </source>
</evidence>
<dbReference type="PANTHER" id="PTHR24317:SF7">
    <property type="entry name" value="PEROXISOMAL TRANS-2-ENOYL-COA REDUCTASE"/>
    <property type="match status" value="1"/>
</dbReference>
<dbReference type="Proteomes" id="UP000264605">
    <property type="component" value="Plasmid unnamed2"/>
</dbReference>
<keyword evidence="6" id="KW-0521">NADP</keyword>
<evidence type="ECO:0000256" key="3">
    <source>
        <dbReference type="ARBA" id="ARBA00022516"/>
    </source>
</evidence>
<gene>
    <name evidence="21" type="ORF">D0907_20210</name>
</gene>
<evidence type="ECO:0000256" key="8">
    <source>
        <dbReference type="ARBA" id="ARBA00023098"/>
    </source>
</evidence>
<evidence type="ECO:0000256" key="14">
    <source>
        <dbReference type="ARBA" id="ARBA00041063"/>
    </source>
</evidence>
<evidence type="ECO:0000256" key="20">
    <source>
        <dbReference type="ARBA" id="ARBA00049559"/>
    </source>
</evidence>
<evidence type="ECO:0000256" key="5">
    <source>
        <dbReference type="ARBA" id="ARBA00022832"/>
    </source>
</evidence>
<dbReference type="PRINTS" id="PR00081">
    <property type="entry name" value="GDHRDH"/>
</dbReference>
<accession>A0AAD0WEL6</accession>
<evidence type="ECO:0000256" key="1">
    <source>
        <dbReference type="ARBA" id="ARBA00004275"/>
    </source>
</evidence>
<comment type="catalytic activity">
    <reaction evidence="16">
        <text>(2E)-tetradecenoyl-CoA + NADPH + H(+) = tetradecanoyl-CoA + NADP(+)</text>
        <dbReference type="Rhea" id="RHEA:44968"/>
        <dbReference type="ChEBI" id="CHEBI:15378"/>
        <dbReference type="ChEBI" id="CHEBI:57385"/>
        <dbReference type="ChEBI" id="CHEBI:57783"/>
        <dbReference type="ChEBI" id="CHEBI:58349"/>
        <dbReference type="ChEBI" id="CHEBI:61405"/>
    </reaction>
    <physiologicalReaction direction="left-to-right" evidence="16">
        <dbReference type="Rhea" id="RHEA:44969"/>
    </physiologicalReaction>
</comment>
<evidence type="ECO:0000256" key="2">
    <source>
        <dbReference type="ARBA" id="ARBA00005189"/>
    </source>
</evidence>
<comment type="catalytic activity">
    <reaction evidence="17">
        <text>(2E)-hexenoyl-CoA + NADPH + H(+) = hexanoyl-CoA + NADP(+)</text>
        <dbReference type="Rhea" id="RHEA:44956"/>
        <dbReference type="ChEBI" id="CHEBI:15378"/>
        <dbReference type="ChEBI" id="CHEBI:57783"/>
        <dbReference type="ChEBI" id="CHEBI:58349"/>
        <dbReference type="ChEBI" id="CHEBI:62077"/>
        <dbReference type="ChEBI" id="CHEBI:62620"/>
    </reaction>
    <physiologicalReaction direction="left-to-right" evidence="17">
        <dbReference type="Rhea" id="RHEA:44957"/>
    </physiologicalReaction>
</comment>
<keyword evidence="8" id="KW-0443">Lipid metabolism</keyword>
<evidence type="ECO:0000313" key="22">
    <source>
        <dbReference type="Proteomes" id="UP000264605"/>
    </source>
</evidence>
<comment type="pathway">
    <text evidence="2">Lipid metabolism.</text>
</comment>
<reference evidence="21 22" key="1">
    <citation type="submission" date="2018-08" db="EMBL/GenBank/DDBJ databases">
        <title>Draft genome sequence of Pseudoalteromonas donghaensis HJ51.</title>
        <authorList>
            <person name="Oh J."/>
            <person name="Roh D."/>
        </authorList>
    </citation>
    <scope>NUCLEOTIDE SEQUENCE [LARGE SCALE GENOMIC DNA]</scope>
    <source>
        <strain evidence="21 22">HJ51</strain>
        <plasmid evidence="21 22">unnamed2</plasmid>
    </source>
</reference>
<dbReference type="GO" id="GO:0006633">
    <property type="term" value="P:fatty acid biosynthetic process"/>
    <property type="evidence" value="ECO:0007669"/>
    <property type="project" value="UniProtKB-KW"/>
</dbReference>
<keyword evidence="5" id="KW-0276">Fatty acid metabolism</keyword>
<evidence type="ECO:0000256" key="7">
    <source>
        <dbReference type="ARBA" id="ARBA00023002"/>
    </source>
</evidence>
<dbReference type="InterPro" id="IPR036291">
    <property type="entry name" value="NAD(P)-bd_dom_sf"/>
</dbReference>
<comment type="catalytic activity">
    <reaction evidence="20">
        <text>(2E)-octenoyl-CoA + NADPH + H(+) = octanoyl-CoA + NADP(+)</text>
        <dbReference type="Rhea" id="RHEA:44952"/>
        <dbReference type="ChEBI" id="CHEBI:15378"/>
        <dbReference type="ChEBI" id="CHEBI:57386"/>
        <dbReference type="ChEBI" id="CHEBI:57783"/>
        <dbReference type="ChEBI" id="CHEBI:58349"/>
        <dbReference type="ChEBI" id="CHEBI:62242"/>
    </reaction>
    <physiologicalReaction direction="left-to-right" evidence="20">
        <dbReference type="Rhea" id="RHEA:44953"/>
    </physiologicalReaction>
</comment>
<evidence type="ECO:0000256" key="12">
    <source>
        <dbReference type="ARBA" id="ARBA00038622"/>
    </source>
</evidence>
<geneLocation type="plasmid" evidence="21 22">
    <name>unnamed2</name>
</geneLocation>
<evidence type="ECO:0000256" key="4">
    <source>
        <dbReference type="ARBA" id="ARBA00022553"/>
    </source>
</evidence>
<dbReference type="Gene3D" id="3.40.50.720">
    <property type="entry name" value="NAD(P)-binding Rossmann-like Domain"/>
    <property type="match status" value="1"/>
</dbReference>
<dbReference type="Pfam" id="PF13561">
    <property type="entry name" value="adh_short_C2"/>
    <property type="match status" value="1"/>
</dbReference>
<name>A0AAD0WEL6_9GAMM</name>
<evidence type="ECO:0000313" key="21">
    <source>
        <dbReference type="EMBL" id="AXV67659.1"/>
    </source>
</evidence>
<keyword evidence="4" id="KW-0597">Phosphoprotein</keyword>
<keyword evidence="7" id="KW-0560">Oxidoreductase</keyword>